<dbReference type="EMBL" id="CAMXCT030001535">
    <property type="protein sequence ID" value="CAL4778255.1"/>
    <property type="molecule type" value="Genomic_DNA"/>
</dbReference>
<organism evidence="2">
    <name type="scientific">Cladocopium goreaui</name>
    <dbReference type="NCBI Taxonomy" id="2562237"/>
    <lineage>
        <taxon>Eukaryota</taxon>
        <taxon>Sar</taxon>
        <taxon>Alveolata</taxon>
        <taxon>Dinophyceae</taxon>
        <taxon>Suessiales</taxon>
        <taxon>Symbiodiniaceae</taxon>
        <taxon>Cladocopium</taxon>
    </lineage>
</organism>
<feature type="signal peptide" evidence="1">
    <location>
        <begin position="1"/>
        <end position="23"/>
    </location>
</feature>
<evidence type="ECO:0000313" key="4">
    <source>
        <dbReference type="Proteomes" id="UP001152797"/>
    </source>
</evidence>
<sequence>MSTWHHWCSMRSLPHALLLTCKSHVFMWRSWTCWSASSPPCLRGGWIPCRPPSRRCATAWALAPQKALRRSSPRTGRIVCCSG</sequence>
<evidence type="ECO:0000313" key="3">
    <source>
        <dbReference type="EMBL" id="CAL1144318.1"/>
    </source>
</evidence>
<reference evidence="3" key="2">
    <citation type="submission" date="2024-04" db="EMBL/GenBank/DDBJ databases">
        <authorList>
            <person name="Chen Y."/>
            <person name="Shah S."/>
            <person name="Dougan E. K."/>
            <person name="Thang M."/>
            <person name="Chan C."/>
        </authorList>
    </citation>
    <scope>NUCLEOTIDE SEQUENCE [LARGE SCALE GENOMIC DNA]</scope>
</reference>
<evidence type="ECO:0000313" key="2">
    <source>
        <dbReference type="EMBL" id="CAI3990943.1"/>
    </source>
</evidence>
<reference evidence="2" key="1">
    <citation type="submission" date="2022-10" db="EMBL/GenBank/DDBJ databases">
        <authorList>
            <person name="Chen Y."/>
            <person name="Dougan E. K."/>
            <person name="Chan C."/>
            <person name="Rhodes N."/>
            <person name="Thang M."/>
        </authorList>
    </citation>
    <scope>NUCLEOTIDE SEQUENCE</scope>
</reference>
<keyword evidence="1" id="KW-0732">Signal</keyword>
<dbReference type="Proteomes" id="UP001152797">
    <property type="component" value="Unassembled WGS sequence"/>
</dbReference>
<accession>A0A9P1CH88</accession>
<keyword evidence="4" id="KW-1185">Reference proteome</keyword>
<name>A0A9P1CH88_9DINO</name>
<protein>
    <recommendedName>
        <fullName evidence="5">Secreted protein</fullName>
    </recommendedName>
</protein>
<evidence type="ECO:0008006" key="5">
    <source>
        <dbReference type="Google" id="ProtNLM"/>
    </source>
</evidence>
<dbReference type="EMBL" id="CAMXCT020001535">
    <property type="protein sequence ID" value="CAL1144318.1"/>
    <property type="molecule type" value="Genomic_DNA"/>
</dbReference>
<gene>
    <name evidence="2" type="ORF">C1SCF055_LOCUS17891</name>
</gene>
<comment type="caution">
    <text evidence="2">The sequence shown here is derived from an EMBL/GenBank/DDBJ whole genome shotgun (WGS) entry which is preliminary data.</text>
</comment>
<feature type="chain" id="PRO_5043270435" description="Secreted protein" evidence="1">
    <location>
        <begin position="24"/>
        <end position="83"/>
    </location>
</feature>
<dbReference type="AlphaFoldDB" id="A0A9P1CH88"/>
<proteinExistence type="predicted"/>
<evidence type="ECO:0000256" key="1">
    <source>
        <dbReference type="SAM" id="SignalP"/>
    </source>
</evidence>
<dbReference type="EMBL" id="CAMXCT010001535">
    <property type="protein sequence ID" value="CAI3990943.1"/>
    <property type="molecule type" value="Genomic_DNA"/>
</dbReference>